<reference evidence="2 3" key="1">
    <citation type="journal article" date="2015" name="Genome Announc.">
        <title>Draft Genome Sequence of Rhodococcus rhodochrous Strain KG-21, a Soil Isolate from Oil Fields of Krishna-Godavari Basin, India.</title>
        <authorList>
            <person name="Dawar C."/>
            <person name="Aggarwal R.K."/>
        </authorList>
    </citation>
    <scope>NUCLEOTIDE SEQUENCE [LARGE SCALE GENOMIC DNA]</scope>
    <source>
        <strain evidence="2 3">KG-21</strain>
    </source>
</reference>
<protein>
    <submittedName>
        <fullName evidence="2">Uncharacterized protein</fullName>
    </submittedName>
</protein>
<organism evidence="2 3">
    <name type="scientific">Rhodococcus rhodochrous KG-21</name>
    <dbReference type="NCBI Taxonomy" id="1441923"/>
    <lineage>
        <taxon>Bacteria</taxon>
        <taxon>Bacillati</taxon>
        <taxon>Actinomycetota</taxon>
        <taxon>Actinomycetes</taxon>
        <taxon>Mycobacteriales</taxon>
        <taxon>Nocardiaceae</taxon>
        <taxon>Rhodococcus</taxon>
    </lineage>
</organism>
<proteinExistence type="predicted"/>
<dbReference type="Proteomes" id="UP000037712">
    <property type="component" value="Unassembled WGS sequence"/>
</dbReference>
<dbReference type="AlphaFoldDB" id="A0A0M9WLA6"/>
<dbReference type="EMBL" id="AZYO01000140">
    <property type="protein sequence ID" value="KOS53237.1"/>
    <property type="molecule type" value="Genomic_DNA"/>
</dbReference>
<evidence type="ECO:0000313" key="2">
    <source>
        <dbReference type="EMBL" id="KOS53237.1"/>
    </source>
</evidence>
<sequence length="88" mass="9613">MAQNHRRPPDSRLRSDAGGEHRRRGGWSARPRSQCAARPDAPPAPSMVDDIRRRPSGDRREAATGGPGCLPGDLSDSRGRLLHQQRGP</sequence>
<gene>
    <name evidence="2" type="ORF">Z051_26645</name>
</gene>
<evidence type="ECO:0000256" key="1">
    <source>
        <dbReference type="SAM" id="MobiDB-lite"/>
    </source>
</evidence>
<name>A0A0M9WLA6_RHORH</name>
<accession>A0A0M9WLA6</accession>
<feature type="compositionally biased region" description="Basic and acidic residues" evidence="1">
    <location>
        <begin position="49"/>
        <end position="62"/>
    </location>
</feature>
<evidence type="ECO:0000313" key="3">
    <source>
        <dbReference type="Proteomes" id="UP000037712"/>
    </source>
</evidence>
<reference evidence="3" key="2">
    <citation type="submission" date="2015-01" db="EMBL/GenBank/DDBJ databases">
        <title>Draft genome sequence of potential hydrocarbon metabolising strain of Rhodococcus rhodochrous.</title>
        <authorList>
            <person name="Aggarwal R.K."/>
            <person name="Dawar C."/>
        </authorList>
    </citation>
    <scope>NUCLEOTIDE SEQUENCE [LARGE SCALE GENOMIC DNA]</scope>
    <source>
        <strain evidence="3">KG-21</strain>
    </source>
</reference>
<feature type="compositionally biased region" description="Basic and acidic residues" evidence="1">
    <location>
        <begin position="7"/>
        <end position="20"/>
    </location>
</feature>
<feature type="region of interest" description="Disordered" evidence="1">
    <location>
        <begin position="1"/>
        <end position="88"/>
    </location>
</feature>
<comment type="caution">
    <text evidence="2">The sequence shown here is derived from an EMBL/GenBank/DDBJ whole genome shotgun (WGS) entry which is preliminary data.</text>
</comment>